<comment type="cofactor">
    <cofactor evidence="19">
        <name>Mg(2+)</name>
        <dbReference type="ChEBI" id="CHEBI:18420"/>
    </cofactor>
    <cofactor evidence="19">
        <name>Mn(2+)</name>
        <dbReference type="ChEBI" id="CHEBI:29035"/>
    </cofactor>
    <text evidence="19">Binds 4 Mg(2+) or Mn(2+) ions per subunit.</text>
</comment>
<sequence length="1111" mass="120761">MPKRTDIDTVMIIGAGPIIIGQACEFDYSGAQACKALREEGYRVVLVNSNPATIMTDPNMADATYIEPITPDVVAKIIERETTARPDEKLVLLPTMGGQTGLNTALALDEDGTLEKFGIELIGADRKAIEMAEDRKLFREAMDRLGIENPRATIAESMEEAMAAIDDVGLPAIIRPAFTMGGTGGGIAYNRKDYEEICASGLDASPTSQILIDESLLGWKEFEMEVVRDKADNAIIVCAIENVDPMGVHTGDSITVAPALTLTDKEYQMMRTHSINVLREIGVETGGSNVQWSVNPADGRMVVIEMNPRVSRSSALASKATGFPIAKVAAKLAVGYTLDELDNDITKVTPASFEPSIDYVVTKIPRFAFEKFPGAEATLTTAMKSVGEVMSIGRSIHESMQKALTSMETGLTGFDDLAIDGCPPLDTCVREDDPDQSLPFILRGANADDQTAIDKSVTRALALQTPDRMRTIAQAMRYGFSDDEINEITSFDPWFLERIREIIAIEKDILVNGLPETAKGLRRLKMFGFTDARLAKLSGQSERDVRINRTTLGVTAVFKRIDTCAAEFEAQTPYMYSTYEMDAMGEVECEARPTNRKKVVILGGGPNRIGQGIEFDYCCCHACYALTDAGYETIMVNCNPETVSTDYDTSDRLYFEPLTLEHVLEILRVEQENGTLHGVIVQFGGQTPLKLANALEEEGIPILGTTPDAIDLAEDRERFQKLLEDLKLKQPHNGIASTAEQAFEIAKDVGFPLVIRPSYVLGGRGMEIVRDTAHLERYINEAVEVSGDSPVLLDSYLSGAVEVDVDALCDGETVHVAGIMQHIEEAGVHSGDSACSLPPYSLGQGIIDELKRQSTDMALALNVVGLMNVQFAIKNGEIFILEVNPRASRTVPFVAKAVNSPIAAIAARVMAGEKLGNFDLKDPQTKHFAVKEAVLPFARFPGVDTLLGPEMRSTGEVMGLDKSFDRAFLKAQMGAGHTLPSDGTVFISIKDEDKTPQMIEAAQILKEAGFDIVATRGTAAFLEEAGIAAEVVNKVYEGRPNVVDRLSNGDINLVFNTTEGADSIQDSRAIRSEALYGKIVYNTTAAASYAAARAIRNIREGDLEVSPLQNY</sequence>
<protein>
    <recommendedName>
        <fullName evidence="19">Carbamoyl phosphate synthase large chain</fullName>
        <ecNumber evidence="19">6.3.4.16</ecNumber>
        <ecNumber evidence="19">6.3.5.5</ecNumber>
    </recommendedName>
    <alternativeName>
        <fullName evidence="19">Carbamoyl phosphate synthetase ammonia chain</fullName>
    </alternativeName>
</protein>
<dbReference type="SUPFAM" id="SSF48108">
    <property type="entry name" value="Carbamoyl phosphate synthetase, large subunit connection domain"/>
    <property type="match status" value="1"/>
</dbReference>
<dbReference type="InterPro" id="IPR005480">
    <property type="entry name" value="CPSase_lsu_oligo"/>
</dbReference>
<dbReference type="Gene3D" id="3.40.50.20">
    <property type="match status" value="2"/>
</dbReference>
<dbReference type="InterPro" id="IPR005483">
    <property type="entry name" value="CPSase_dom"/>
</dbReference>
<feature type="binding site" evidence="19">
    <location>
        <position position="830"/>
    </location>
    <ligand>
        <name>ATP</name>
        <dbReference type="ChEBI" id="CHEBI:30616"/>
        <label>2</label>
    </ligand>
</feature>
<comment type="domain">
    <text evidence="19">The large subunit is composed of 2 ATP-grasp domains that are involved in binding the 2 ATP molecules needed for carbamoyl phosphate synthesis. The N-terminal ATP-grasp domain (referred to as the carboxyphosphate synthetic component) catalyzes the ATP-dependent phosphorylation of hydrogencarbonate to carboxyphosphate and the subsequent nucleophilic attack by ammonia to form a carbamate intermediate. The C-terminal ATP-grasp domain (referred to as the carbamoyl phosphate synthetic component) then catalyzes the phosphorylation of carbamate with the second ATP to form the end product carbamoyl phosphate. The reactive and unstable enzyme intermediates are sequentially channeled from one active site to the next through the interior of the protein over a distance of at least 96 A.</text>
</comment>
<feature type="binding site" evidence="19">
    <location>
        <position position="882"/>
    </location>
    <ligand>
        <name>Mn(2+)</name>
        <dbReference type="ChEBI" id="CHEBI:29035"/>
        <label>3</label>
    </ligand>
</feature>
<evidence type="ECO:0000256" key="13">
    <source>
        <dbReference type="ARBA" id="ARBA00022975"/>
    </source>
</evidence>
<evidence type="ECO:0000259" key="20">
    <source>
        <dbReference type="PROSITE" id="PS50975"/>
    </source>
</evidence>
<feature type="binding site" evidence="19">
    <location>
        <position position="882"/>
    </location>
    <ligand>
        <name>Mg(2+)</name>
        <dbReference type="ChEBI" id="CHEBI:18420"/>
        <label>3</label>
    </ligand>
</feature>
<comment type="function">
    <text evidence="17 19">Large subunit of the glutamine-dependent carbamoyl phosphate synthetase (CPSase). CPSase catalyzes the formation of carbamoyl phosphate from the ammonia moiety of glutamine, carbonate, and phosphate donated by ATP, constituting the first step of 2 biosynthetic pathways, one leading to arginine and/or urea and the other to pyrimidine nucleotides. The large subunit (synthetase) binds the substrates ammonia (free or transferred from glutamine from the small subunit), hydrogencarbonate and ATP and carries out an ATP-coupled ligase reaction, activating hydrogencarbonate by forming carboxy phosphate which reacts with ammonia to form carbamoyl phosphate.</text>
</comment>
<name>A0A916QV48_9RHOB</name>
<dbReference type="CDD" id="cd01424">
    <property type="entry name" value="MGS_CPS_II"/>
    <property type="match status" value="1"/>
</dbReference>
<dbReference type="GO" id="GO:0005524">
    <property type="term" value="F:ATP binding"/>
    <property type="evidence" value="ECO:0007669"/>
    <property type="project" value="UniProtKB-UniRule"/>
</dbReference>
<evidence type="ECO:0000256" key="18">
    <source>
        <dbReference type="ARBA" id="ARBA00062056"/>
    </source>
</evidence>
<proteinExistence type="inferred from homology"/>
<evidence type="ECO:0000259" key="21">
    <source>
        <dbReference type="PROSITE" id="PS51855"/>
    </source>
</evidence>
<evidence type="ECO:0000313" key="23">
    <source>
        <dbReference type="Proteomes" id="UP000628017"/>
    </source>
</evidence>
<dbReference type="GO" id="GO:0006541">
    <property type="term" value="P:glutamine metabolic process"/>
    <property type="evidence" value="ECO:0007669"/>
    <property type="project" value="TreeGrafter"/>
</dbReference>
<feature type="binding site" evidence="19">
    <location>
        <position position="307"/>
    </location>
    <ligand>
        <name>Mg(2+)</name>
        <dbReference type="ChEBI" id="CHEBI:18420"/>
        <label>2</label>
    </ligand>
</feature>
<dbReference type="NCBIfam" id="NF009455">
    <property type="entry name" value="PRK12815.1"/>
    <property type="match status" value="1"/>
</dbReference>
<dbReference type="InterPro" id="IPR005479">
    <property type="entry name" value="CPAse_ATP-bd"/>
</dbReference>
<feature type="binding site" evidence="19">
    <location>
        <position position="884"/>
    </location>
    <ligand>
        <name>Mg(2+)</name>
        <dbReference type="ChEBI" id="CHEBI:18420"/>
        <label>4</label>
    </ligand>
</feature>
<evidence type="ECO:0000256" key="14">
    <source>
        <dbReference type="ARBA" id="ARBA00023211"/>
    </source>
</evidence>
<keyword evidence="6 19" id="KW-0436">Ligase</keyword>
<evidence type="ECO:0000256" key="15">
    <source>
        <dbReference type="ARBA" id="ARBA00047359"/>
    </source>
</evidence>
<evidence type="ECO:0000256" key="3">
    <source>
        <dbReference type="ARBA" id="ARBA00005077"/>
    </source>
</evidence>
<feature type="region of interest" description="Carboxyphosphate synthetic domain" evidence="19">
    <location>
        <begin position="1"/>
        <end position="408"/>
    </location>
</feature>
<keyword evidence="8" id="KW-0479">Metal-binding</keyword>
<dbReference type="EC" id="6.3.5.5" evidence="19"/>
<dbReference type="PROSITE" id="PS51257">
    <property type="entry name" value="PROKAR_LIPOPROTEIN"/>
    <property type="match status" value="1"/>
</dbReference>
<dbReference type="Gene3D" id="3.30.470.20">
    <property type="entry name" value="ATP-grasp fold, B domain"/>
    <property type="match status" value="2"/>
</dbReference>
<feature type="binding site" evidence="19">
    <location>
        <position position="882"/>
    </location>
    <ligand>
        <name>Mg(2+)</name>
        <dbReference type="ChEBI" id="CHEBI:18420"/>
        <label>4</label>
    </ligand>
</feature>
<keyword evidence="12" id="KW-0460">Magnesium</keyword>
<feature type="binding site" evidence="19">
    <location>
        <position position="870"/>
    </location>
    <ligand>
        <name>ATP</name>
        <dbReference type="ChEBI" id="CHEBI:30616"/>
        <label>2</label>
    </ligand>
</feature>
<dbReference type="GO" id="GO:0005737">
    <property type="term" value="C:cytoplasm"/>
    <property type="evidence" value="ECO:0007669"/>
    <property type="project" value="TreeGrafter"/>
</dbReference>
<dbReference type="SUPFAM" id="SSF52335">
    <property type="entry name" value="Methylglyoxal synthase-like"/>
    <property type="match status" value="1"/>
</dbReference>
<dbReference type="Pfam" id="PF02787">
    <property type="entry name" value="CPSase_L_D3"/>
    <property type="match status" value="1"/>
</dbReference>
<feature type="binding site" evidence="19">
    <location>
        <position position="802"/>
    </location>
    <ligand>
        <name>ATP</name>
        <dbReference type="ChEBI" id="CHEBI:30616"/>
        <label>2</label>
    </ligand>
</feature>
<feature type="binding site" evidence="19">
    <location>
        <position position="182"/>
    </location>
    <ligand>
        <name>ATP</name>
        <dbReference type="ChEBI" id="CHEBI:30616"/>
        <label>1</label>
    </ligand>
</feature>
<feature type="binding site" evidence="19">
    <location>
        <position position="828"/>
    </location>
    <ligand>
        <name>ATP</name>
        <dbReference type="ChEBI" id="CHEBI:30616"/>
        <label>2</label>
    </ligand>
</feature>
<comment type="catalytic activity">
    <reaction evidence="16 19">
        <text>hydrogencarbonate + L-glutamine + 2 ATP + H2O = carbamoyl phosphate + L-glutamate + 2 ADP + phosphate + 2 H(+)</text>
        <dbReference type="Rhea" id="RHEA:18633"/>
        <dbReference type="ChEBI" id="CHEBI:15377"/>
        <dbReference type="ChEBI" id="CHEBI:15378"/>
        <dbReference type="ChEBI" id="CHEBI:17544"/>
        <dbReference type="ChEBI" id="CHEBI:29985"/>
        <dbReference type="ChEBI" id="CHEBI:30616"/>
        <dbReference type="ChEBI" id="CHEBI:43474"/>
        <dbReference type="ChEBI" id="CHEBI:58228"/>
        <dbReference type="ChEBI" id="CHEBI:58359"/>
        <dbReference type="ChEBI" id="CHEBI:456216"/>
        <dbReference type="EC" id="6.3.5.5"/>
    </reaction>
</comment>
<evidence type="ECO:0000256" key="2">
    <source>
        <dbReference type="ARBA" id="ARBA00004812"/>
    </source>
</evidence>
<keyword evidence="23" id="KW-1185">Reference proteome</keyword>
<keyword evidence="5 19" id="KW-0055">Arginine biosynthesis</keyword>
<dbReference type="EMBL" id="BMKA01000002">
    <property type="protein sequence ID" value="GGA13531.1"/>
    <property type="molecule type" value="Genomic_DNA"/>
</dbReference>
<dbReference type="InterPro" id="IPR058047">
    <property type="entry name" value="CPSase_preATP-grasp"/>
</dbReference>
<feature type="binding site" evidence="19">
    <location>
        <position position="135"/>
    </location>
    <ligand>
        <name>ATP</name>
        <dbReference type="ChEBI" id="CHEBI:30616"/>
        <label>1</label>
    </ligand>
</feature>
<comment type="subunit">
    <text evidence="18 19">Composed of two chains; the small (or glutamine) chain promotes the hydrolysis of glutamine to ammonia, which is used by the large (or ammonia) chain to synthesize carbamoyl phosphate. Tetramer of heterodimers (alpha,beta)4.</text>
</comment>
<evidence type="ECO:0000313" key="22">
    <source>
        <dbReference type="EMBL" id="GGA13531.1"/>
    </source>
</evidence>
<evidence type="ECO:0000256" key="7">
    <source>
        <dbReference type="ARBA" id="ARBA00022605"/>
    </source>
</evidence>
<dbReference type="HAMAP" id="MF_01210_B">
    <property type="entry name" value="CPSase_L_chain_B"/>
    <property type="match status" value="1"/>
</dbReference>
<comment type="cofactor">
    <cofactor evidence="1">
        <name>Mn(2+)</name>
        <dbReference type="ChEBI" id="CHEBI:29035"/>
    </cofactor>
</comment>
<feature type="binding site" evidence="19">
    <location>
        <position position="305"/>
    </location>
    <ligand>
        <name>ATP</name>
        <dbReference type="ChEBI" id="CHEBI:30616"/>
        <label>1</label>
    </ligand>
</feature>
<dbReference type="PRINTS" id="PR00098">
    <property type="entry name" value="CPSASE"/>
</dbReference>
<evidence type="ECO:0000256" key="19">
    <source>
        <dbReference type="HAMAP-Rule" id="MF_01210"/>
    </source>
</evidence>
<feature type="binding site" evidence="19">
    <location>
        <position position="884"/>
    </location>
    <ligand>
        <name>Mn(2+)</name>
        <dbReference type="ChEBI" id="CHEBI:29035"/>
        <label>4</label>
    </ligand>
</feature>
<dbReference type="PROSITE" id="PS50975">
    <property type="entry name" value="ATP_GRASP"/>
    <property type="match status" value="2"/>
</dbReference>
<keyword evidence="11 19" id="KW-0067">ATP-binding</keyword>
<reference evidence="22" key="1">
    <citation type="journal article" date="2014" name="Int. J. Syst. Evol. Microbiol.">
        <title>Complete genome sequence of Corynebacterium casei LMG S-19264T (=DSM 44701T), isolated from a smear-ripened cheese.</title>
        <authorList>
            <consortium name="US DOE Joint Genome Institute (JGI-PGF)"/>
            <person name="Walter F."/>
            <person name="Albersmeier A."/>
            <person name="Kalinowski J."/>
            <person name="Ruckert C."/>
        </authorList>
    </citation>
    <scope>NUCLEOTIDE SEQUENCE</scope>
    <source>
        <strain evidence="22">CGMCC 1.15880</strain>
    </source>
</reference>
<dbReference type="RefSeq" id="WP_188672035.1">
    <property type="nucleotide sequence ID" value="NZ_BMKA01000002.1"/>
</dbReference>
<feature type="region of interest" description="Allosteric domain" evidence="19">
    <location>
        <begin position="977"/>
        <end position="1111"/>
    </location>
</feature>
<dbReference type="GO" id="GO:0004087">
    <property type="term" value="F:carbamoyl-phosphate synthase (ammonia) activity"/>
    <property type="evidence" value="ECO:0007669"/>
    <property type="project" value="UniProtKB-EC"/>
</dbReference>
<dbReference type="NCBIfam" id="NF003671">
    <property type="entry name" value="PRK05294.1"/>
    <property type="match status" value="1"/>
</dbReference>
<dbReference type="Gene3D" id="1.10.1030.10">
    <property type="entry name" value="Carbamoyl-phosphate synthetase, large subunit oligomerisation domain"/>
    <property type="match status" value="1"/>
</dbReference>
<feature type="binding site" evidence="19">
    <location>
        <position position="827"/>
    </location>
    <ligand>
        <name>ATP</name>
        <dbReference type="ChEBI" id="CHEBI:30616"/>
        <label>2</label>
    </ligand>
</feature>
<dbReference type="FunFam" id="3.40.50.20:FF:000001">
    <property type="entry name" value="Carbamoyl-phosphate synthase large chain"/>
    <property type="match status" value="1"/>
</dbReference>
<dbReference type="PROSITE" id="PS51855">
    <property type="entry name" value="MGS"/>
    <property type="match status" value="1"/>
</dbReference>
<feature type="binding site" evidence="19">
    <location>
        <position position="305"/>
    </location>
    <ligand>
        <name>Mn(2+)</name>
        <dbReference type="ChEBI" id="CHEBI:29035"/>
        <label>2</label>
    </ligand>
</feature>
<feature type="binding site" evidence="19">
    <location>
        <position position="248"/>
    </location>
    <ligand>
        <name>ATP</name>
        <dbReference type="ChEBI" id="CHEBI:30616"/>
        <label>1</label>
    </ligand>
</feature>
<dbReference type="InterPro" id="IPR011761">
    <property type="entry name" value="ATP-grasp"/>
</dbReference>
<comment type="caution">
    <text evidence="22">The sequence shown here is derived from an EMBL/GenBank/DDBJ whole genome shotgun (WGS) entry which is preliminary data.</text>
</comment>
<dbReference type="FunFam" id="3.40.50.20:FF:000003">
    <property type="entry name" value="Carbamoyl-phosphate synthase large chain"/>
    <property type="match status" value="1"/>
</dbReference>
<organism evidence="22 23">
    <name type="scientific">Neptunicoccus cionae</name>
    <dbReference type="NCBI Taxonomy" id="2035344"/>
    <lineage>
        <taxon>Bacteria</taxon>
        <taxon>Pseudomonadati</taxon>
        <taxon>Pseudomonadota</taxon>
        <taxon>Alphaproteobacteria</taxon>
        <taxon>Rhodobacterales</taxon>
        <taxon>Paracoccaceae</taxon>
        <taxon>Neptunicoccus</taxon>
    </lineage>
</organism>
<keyword evidence="10 19" id="KW-0547">Nucleotide-binding</keyword>
<dbReference type="PROSITE" id="PS00866">
    <property type="entry name" value="CPSASE_1"/>
    <property type="match status" value="1"/>
</dbReference>
<keyword evidence="13 19" id="KW-0665">Pyrimidine biosynthesis</keyword>
<feature type="binding site" evidence="19">
    <location>
        <position position="307"/>
    </location>
    <ligand>
        <name>Mn(2+)</name>
        <dbReference type="ChEBI" id="CHEBI:29035"/>
        <label>2</label>
    </ligand>
</feature>
<dbReference type="GO" id="GO:0006526">
    <property type="term" value="P:L-arginine biosynthetic process"/>
    <property type="evidence" value="ECO:0007669"/>
    <property type="project" value="UniProtKB-UniRule"/>
</dbReference>
<dbReference type="InterPro" id="IPR006275">
    <property type="entry name" value="CPSase_lsu"/>
</dbReference>
<feature type="binding site" evidence="19">
    <location>
        <position position="305"/>
    </location>
    <ligand>
        <name>Mg(2+)</name>
        <dbReference type="ChEBI" id="CHEBI:18420"/>
        <label>1</label>
    </ligand>
</feature>
<feature type="domain" description="ATP-grasp" evidence="20">
    <location>
        <begin position="139"/>
        <end position="334"/>
    </location>
</feature>
<keyword evidence="14" id="KW-0464">Manganese</keyword>
<feature type="binding site" evidence="19">
    <location>
        <position position="249"/>
    </location>
    <ligand>
        <name>ATP</name>
        <dbReference type="ChEBI" id="CHEBI:30616"/>
        <label>1</label>
    </ligand>
</feature>
<dbReference type="FunFam" id="1.10.1030.10:FF:000002">
    <property type="entry name" value="Carbamoyl-phosphate synthase large chain"/>
    <property type="match status" value="1"/>
</dbReference>
<dbReference type="InterPro" id="IPR036914">
    <property type="entry name" value="MGS-like_dom_sf"/>
</dbReference>
<gene>
    <name evidence="19 22" type="primary">carB</name>
    <name evidence="22" type="ORF">GCM10011498_11950</name>
</gene>
<feature type="binding site" evidence="19">
    <location>
        <position position="305"/>
    </location>
    <ligand>
        <name>Mg(2+)</name>
        <dbReference type="ChEBI" id="CHEBI:18420"/>
        <label>2</label>
    </ligand>
</feature>
<feature type="binding site" evidence="19">
    <location>
        <position position="175"/>
    </location>
    <ligand>
        <name>ATP</name>
        <dbReference type="ChEBI" id="CHEBI:30616"/>
        <label>1</label>
    </ligand>
</feature>
<feature type="binding site" evidence="19">
    <location>
        <position position="795"/>
    </location>
    <ligand>
        <name>ATP</name>
        <dbReference type="ChEBI" id="CHEBI:30616"/>
        <label>2</label>
    </ligand>
</feature>
<comment type="pathway">
    <text evidence="2 19">Pyrimidine metabolism; UMP biosynthesis via de novo pathway; (S)-dihydroorotate from bicarbonate: step 1/3.</text>
</comment>
<dbReference type="InterPro" id="IPR033937">
    <property type="entry name" value="MGS_CPS_CarB"/>
</dbReference>
<dbReference type="FunFam" id="3.30.470.20:FF:000013">
    <property type="entry name" value="Carbamoyl-phosphate synthase large chain"/>
    <property type="match status" value="1"/>
</dbReference>
<feature type="binding site" evidence="19">
    <location>
        <position position="221"/>
    </location>
    <ligand>
        <name>ATP</name>
        <dbReference type="ChEBI" id="CHEBI:30616"/>
        <label>1</label>
    </ligand>
</feature>
<feature type="domain" description="MGS-like" evidence="21">
    <location>
        <begin position="977"/>
        <end position="1111"/>
    </location>
</feature>
<evidence type="ECO:0000256" key="12">
    <source>
        <dbReference type="ARBA" id="ARBA00022842"/>
    </source>
</evidence>
<evidence type="ECO:0000256" key="16">
    <source>
        <dbReference type="ARBA" id="ARBA00048816"/>
    </source>
</evidence>
<dbReference type="PROSITE" id="PS00867">
    <property type="entry name" value="CPSASE_2"/>
    <property type="match status" value="2"/>
</dbReference>
<feature type="binding site" evidence="19">
    <location>
        <position position="756"/>
    </location>
    <ligand>
        <name>ATP</name>
        <dbReference type="ChEBI" id="CHEBI:30616"/>
        <label>2</label>
    </ligand>
</feature>
<comment type="pathway">
    <text evidence="3 19">Amino-acid biosynthesis; L-arginine biosynthesis; carbamoyl phosphate from bicarbonate: step 1/1.</text>
</comment>
<dbReference type="Pfam" id="PF02786">
    <property type="entry name" value="CPSase_L_D2"/>
    <property type="match status" value="2"/>
</dbReference>
<dbReference type="InterPro" id="IPR036897">
    <property type="entry name" value="CarbamoylP_synth_lsu_oligo_sf"/>
</dbReference>
<feature type="binding site" evidence="19">
    <location>
        <position position="305"/>
    </location>
    <ligand>
        <name>Mn(2+)</name>
        <dbReference type="ChEBI" id="CHEBI:29035"/>
        <label>1</label>
    </ligand>
</feature>
<dbReference type="AlphaFoldDB" id="A0A916QV48"/>
<evidence type="ECO:0000256" key="8">
    <source>
        <dbReference type="ARBA" id="ARBA00022723"/>
    </source>
</evidence>
<dbReference type="Gene3D" id="3.40.50.1380">
    <property type="entry name" value="Methylglyoxal synthase-like domain"/>
    <property type="match status" value="1"/>
</dbReference>
<dbReference type="PANTHER" id="PTHR11405:SF53">
    <property type="entry name" value="CARBAMOYL-PHOSPHATE SYNTHASE [AMMONIA], MITOCHONDRIAL"/>
    <property type="match status" value="1"/>
</dbReference>
<evidence type="ECO:0000256" key="11">
    <source>
        <dbReference type="ARBA" id="ARBA00022840"/>
    </source>
</evidence>
<dbReference type="EC" id="6.3.4.16" evidence="19"/>
<feature type="binding site" evidence="19">
    <location>
        <position position="247"/>
    </location>
    <ligand>
        <name>ATP</name>
        <dbReference type="ChEBI" id="CHEBI:30616"/>
        <label>1</label>
    </ligand>
</feature>
<keyword evidence="9 19" id="KW-0677">Repeat</keyword>
<dbReference type="InterPro" id="IPR016185">
    <property type="entry name" value="PreATP-grasp_dom_sf"/>
</dbReference>
<evidence type="ECO:0000256" key="6">
    <source>
        <dbReference type="ARBA" id="ARBA00022598"/>
    </source>
</evidence>
<dbReference type="GO" id="GO:0004088">
    <property type="term" value="F:carbamoyl-phosphate synthase (glutamine-hydrolyzing) activity"/>
    <property type="evidence" value="ECO:0007669"/>
    <property type="project" value="UniProtKB-UniRule"/>
</dbReference>
<feature type="binding site" evidence="19">
    <location>
        <position position="870"/>
    </location>
    <ligand>
        <name>Mn(2+)</name>
        <dbReference type="ChEBI" id="CHEBI:29035"/>
        <label>3</label>
    </ligand>
</feature>
<feature type="binding site" evidence="19">
    <location>
        <position position="214"/>
    </location>
    <ligand>
        <name>ATP</name>
        <dbReference type="ChEBI" id="CHEBI:30616"/>
        <label>1</label>
    </ligand>
</feature>
<comment type="caution">
    <text evidence="19">Lacks conserved residue(s) required for the propagation of feature annotation.</text>
</comment>
<evidence type="ECO:0000256" key="1">
    <source>
        <dbReference type="ARBA" id="ARBA00001936"/>
    </source>
</evidence>
<feature type="binding site" evidence="19">
    <location>
        <position position="882"/>
    </location>
    <ligand>
        <name>Mn(2+)</name>
        <dbReference type="ChEBI" id="CHEBI:29035"/>
        <label>4</label>
    </ligand>
</feature>
<evidence type="ECO:0000256" key="10">
    <source>
        <dbReference type="ARBA" id="ARBA00022741"/>
    </source>
</evidence>
<dbReference type="Proteomes" id="UP000628017">
    <property type="component" value="Unassembled WGS sequence"/>
</dbReference>
<dbReference type="PANTHER" id="PTHR11405">
    <property type="entry name" value="CARBAMOYLTRANSFERASE FAMILY MEMBER"/>
    <property type="match status" value="1"/>
</dbReference>
<keyword evidence="7 19" id="KW-0028">Amino-acid biosynthesis</keyword>
<dbReference type="SUPFAM" id="SSF52440">
    <property type="entry name" value="PreATP-grasp domain"/>
    <property type="match status" value="2"/>
</dbReference>
<accession>A0A916QV48</accession>
<dbReference type="Pfam" id="PF02142">
    <property type="entry name" value="MGS"/>
    <property type="match status" value="1"/>
</dbReference>
<feature type="binding site" evidence="19">
    <location>
        <position position="291"/>
    </location>
    <ligand>
        <name>ATP</name>
        <dbReference type="ChEBI" id="CHEBI:30616"/>
        <label>1</label>
    </ligand>
</feature>
<dbReference type="GO" id="GO:0046872">
    <property type="term" value="F:metal ion binding"/>
    <property type="evidence" value="ECO:0007669"/>
    <property type="project" value="UniProtKB-KW"/>
</dbReference>
<dbReference type="SMART" id="SM01096">
    <property type="entry name" value="CPSase_L_D3"/>
    <property type="match status" value="1"/>
</dbReference>
<dbReference type="SUPFAM" id="SSF56059">
    <property type="entry name" value="Glutathione synthetase ATP-binding domain-like"/>
    <property type="match status" value="2"/>
</dbReference>
<feature type="binding site" evidence="19">
    <location>
        <position position="797"/>
    </location>
    <ligand>
        <name>ATP</name>
        <dbReference type="ChEBI" id="CHEBI:30616"/>
        <label>2</label>
    </ligand>
</feature>
<feature type="binding site" evidence="19">
    <location>
        <position position="291"/>
    </location>
    <ligand>
        <name>Mg(2+)</name>
        <dbReference type="ChEBI" id="CHEBI:18420"/>
        <label>1</label>
    </ligand>
</feature>
<reference evidence="22" key="2">
    <citation type="submission" date="2020-09" db="EMBL/GenBank/DDBJ databases">
        <authorList>
            <person name="Sun Q."/>
            <person name="Zhou Y."/>
        </authorList>
    </citation>
    <scope>NUCLEOTIDE SEQUENCE</scope>
    <source>
        <strain evidence="22">CGMCC 1.15880</strain>
    </source>
</reference>
<evidence type="ECO:0000256" key="9">
    <source>
        <dbReference type="ARBA" id="ARBA00022737"/>
    </source>
</evidence>
<dbReference type="GO" id="GO:0044205">
    <property type="term" value="P:'de novo' UMP biosynthetic process"/>
    <property type="evidence" value="ECO:0007669"/>
    <property type="project" value="UniProtKB-UniRule"/>
</dbReference>
<evidence type="ECO:0000256" key="17">
    <source>
        <dbReference type="ARBA" id="ARBA00057223"/>
    </source>
</evidence>
<dbReference type="InterPro" id="IPR011607">
    <property type="entry name" value="MGS-like_dom"/>
</dbReference>
<evidence type="ECO:0000256" key="4">
    <source>
        <dbReference type="ARBA" id="ARBA00009799"/>
    </source>
</evidence>
<feature type="binding site" evidence="19">
    <location>
        <position position="870"/>
    </location>
    <ligand>
        <name>Mg(2+)</name>
        <dbReference type="ChEBI" id="CHEBI:18420"/>
        <label>3</label>
    </ligand>
</feature>
<comment type="similarity">
    <text evidence="4 19">Belongs to the CarB family.</text>
</comment>
<dbReference type="FunFam" id="3.30.470.20:FF:000007">
    <property type="entry name" value="Carbamoyl-phosphate synthase large chain"/>
    <property type="match status" value="1"/>
</dbReference>
<feature type="binding site" evidence="19">
    <location>
        <position position="829"/>
    </location>
    <ligand>
        <name>ATP</name>
        <dbReference type="ChEBI" id="CHEBI:30616"/>
        <label>2</label>
    </ligand>
</feature>
<feature type="binding site" evidence="19">
    <location>
        <position position="181"/>
    </location>
    <ligand>
        <name>ATP</name>
        <dbReference type="ChEBI" id="CHEBI:30616"/>
        <label>1</label>
    </ligand>
</feature>
<feature type="domain" description="ATP-grasp" evidence="20">
    <location>
        <begin position="720"/>
        <end position="911"/>
    </location>
</feature>
<feature type="binding site" evidence="19">
    <location>
        <position position="291"/>
    </location>
    <ligand>
        <name>Mn(2+)</name>
        <dbReference type="ChEBI" id="CHEBI:29035"/>
        <label>1</label>
    </ligand>
</feature>
<evidence type="ECO:0000256" key="5">
    <source>
        <dbReference type="ARBA" id="ARBA00022571"/>
    </source>
</evidence>
<dbReference type="Pfam" id="PF25596">
    <property type="entry name" value="CPSase_L_D1"/>
    <property type="match status" value="2"/>
</dbReference>
<dbReference type="SMART" id="SM00851">
    <property type="entry name" value="MGS"/>
    <property type="match status" value="1"/>
</dbReference>
<feature type="binding site" evidence="19">
    <location>
        <position position="216"/>
    </location>
    <ligand>
        <name>ATP</name>
        <dbReference type="ChEBI" id="CHEBI:30616"/>
        <label>1</label>
    </ligand>
</feature>
<dbReference type="FunFam" id="3.30.1490.20:FF:000001">
    <property type="entry name" value="Carbamoyl-phosphate synthase large chain"/>
    <property type="match status" value="1"/>
</dbReference>
<feature type="binding site" evidence="19">
    <location>
        <position position="882"/>
    </location>
    <ligand>
        <name>ATP</name>
        <dbReference type="ChEBI" id="CHEBI:30616"/>
        <label>2</label>
    </ligand>
</feature>
<comment type="catalytic activity">
    <reaction evidence="15 19">
        <text>hydrogencarbonate + NH4(+) + 2 ATP = carbamoyl phosphate + 2 ADP + phosphate + 2 H(+)</text>
        <dbReference type="Rhea" id="RHEA:18029"/>
        <dbReference type="ChEBI" id="CHEBI:15378"/>
        <dbReference type="ChEBI" id="CHEBI:17544"/>
        <dbReference type="ChEBI" id="CHEBI:28938"/>
        <dbReference type="ChEBI" id="CHEBI:30616"/>
        <dbReference type="ChEBI" id="CHEBI:43474"/>
        <dbReference type="ChEBI" id="CHEBI:58228"/>
        <dbReference type="ChEBI" id="CHEBI:456216"/>
        <dbReference type="EC" id="6.3.4.16"/>
    </reaction>
</comment>